<dbReference type="CDD" id="cd05403">
    <property type="entry name" value="NT_KNTase_like"/>
    <property type="match status" value="1"/>
</dbReference>
<name>A0A494WSY7_9FIRM</name>
<reference evidence="2 3" key="1">
    <citation type="submission" date="2018-10" db="EMBL/GenBank/DDBJ databases">
        <authorList>
            <person name="Grouzdev D.S."/>
            <person name="Krutkina M.S."/>
            <person name="Tourova T.P."/>
            <person name="Nazina T.N."/>
        </authorList>
    </citation>
    <scope>NUCLEOTIDE SEQUENCE [LARGE SCALE GENOMIC DNA]</scope>
    <source>
        <strain evidence="2 3">435</strain>
    </source>
</reference>
<dbReference type="OrthoDB" id="5643411at2"/>
<dbReference type="Gene3D" id="3.30.460.10">
    <property type="entry name" value="Beta Polymerase, domain 2"/>
    <property type="match status" value="1"/>
</dbReference>
<dbReference type="EMBL" id="RBWE01000001">
    <property type="protein sequence ID" value="RKO66011.1"/>
    <property type="molecule type" value="Genomic_DNA"/>
</dbReference>
<proteinExistence type="predicted"/>
<organism evidence="2 3">
    <name type="scientific">Desulfofundulus salinus</name>
    <dbReference type="NCBI Taxonomy" id="2419843"/>
    <lineage>
        <taxon>Bacteria</taxon>
        <taxon>Bacillati</taxon>
        <taxon>Bacillota</taxon>
        <taxon>Clostridia</taxon>
        <taxon>Eubacteriales</taxon>
        <taxon>Peptococcaceae</taxon>
        <taxon>Desulfofundulus</taxon>
    </lineage>
</organism>
<accession>A0A494WSY7</accession>
<protein>
    <submittedName>
        <fullName evidence="2">Nucleotidyltransferase domain-containing protein</fullName>
    </submittedName>
</protein>
<gene>
    <name evidence="2" type="ORF">D7024_02975</name>
</gene>
<evidence type="ECO:0000313" key="3">
    <source>
        <dbReference type="Proteomes" id="UP000271256"/>
    </source>
</evidence>
<feature type="domain" description="Polymerase nucleotidyl transferase" evidence="1">
    <location>
        <begin position="14"/>
        <end position="71"/>
    </location>
</feature>
<dbReference type="PANTHER" id="PTHR33933">
    <property type="entry name" value="NUCLEOTIDYLTRANSFERASE"/>
    <property type="match status" value="1"/>
</dbReference>
<dbReference type="SUPFAM" id="SSF81301">
    <property type="entry name" value="Nucleotidyltransferase"/>
    <property type="match status" value="1"/>
</dbReference>
<keyword evidence="2" id="KW-0808">Transferase</keyword>
<evidence type="ECO:0000259" key="1">
    <source>
        <dbReference type="Pfam" id="PF01909"/>
    </source>
</evidence>
<dbReference type="RefSeq" id="WP_121450457.1">
    <property type="nucleotide sequence ID" value="NZ_RBWE01000001.1"/>
</dbReference>
<dbReference type="PANTHER" id="PTHR33933:SF1">
    <property type="entry name" value="PROTEIN ADENYLYLTRANSFERASE MNTA-RELATED"/>
    <property type="match status" value="1"/>
</dbReference>
<evidence type="ECO:0000313" key="2">
    <source>
        <dbReference type="EMBL" id="RKO66011.1"/>
    </source>
</evidence>
<dbReference type="Proteomes" id="UP000271256">
    <property type="component" value="Unassembled WGS sequence"/>
</dbReference>
<dbReference type="InterPro" id="IPR043519">
    <property type="entry name" value="NT_sf"/>
</dbReference>
<comment type="caution">
    <text evidence="2">The sequence shown here is derived from an EMBL/GenBank/DDBJ whole genome shotgun (WGS) entry which is preliminary data.</text>
</comment>
<keyword evidence="3" id="KW-1185">Reference proteome</keyword>
<dbReference type="InterPro" id="IPR052548">
    <property type="entry name" value="Type_VII_TA_antitoxin"/>
</dbReference>
<dbReference type="AlphaFoldDB" id="A0A494WSY7"/>
<sequence length="111" mass="12582">MMAFLNPLEEKAIREFSSKVKSSLGKNLLDLKLFGSKSTGKFHEESDIDILVVVNERDEQLLDAISEILLDVELKYNSMLSPVVLTAAEFLQNQKHQTLFYHEVARDGVTL</sequence>
<dbReference type="Pfam" id="PF01909">
    <property type="entry name" value="NTP_transf_2"/>
    <property type="match status" value="1"/>
</dbReference>
<dbReference type="GO" id="GO:0016779">
    <property type="term" value="F:nucleotidyltransferase activity"/>
    <property type="evidence" value="ECO:0007669"/>
    <property type="project" value="InterPro"/>
</dbReference>
<dbReference type="InterPro" id="IPR002934">
    <property type="entry name" value="Polymerase_NTP_transf_dom"/>
</dbReference>